<organism evidence="3 4">
    <name type="scientific">Proteiniclasticum sediminis</name>
    <dbReference type="NCBI Taxonomy" id="2804028"/>
    <lineage>
        <taxon>Bacteria</taxon>
        <taxon>Bacillati</taxon>
        <taxon>Bacillota</taxon>
        <taxon>Clostridia</taxon>
        <taxon>Eubacteriales</taxon>
        <taxon>Clostridiaceae</taxon>
        <taxon>Proteiniclasticum</taxon>
    </lineage>
</organism>
<keyword evidence="4" id="KW-1185">Reference proteome</keyword>
<evidence type="ECO:0000313" key="3">
    <source>
        <dbReference type="EMBL" id="MBR0575056.1"/>
    </source>
</evidence>
<gene>
    <name evidence="3" type="ORF">KCG48_01750</name>
</gene>
<dbReference type="PANTHER" id="PTHR30595:SF6">
    <property type="entry name" value="SCHLAFEN ALBA-2 DOMAIN-CONTAINING PROTEIN"/>
    <property type="match status" value="1"/>
</dbReference>
<dbReference type="PANTHER" id="PTHR30595">
    <property type="entry name" value="GLPR-RELATED TRANSCRIPTIONAL REPRESSOR"/>
    <property type="match status" value="1"/>
</dbReference>
<name>A0A941CLW1_9CLOT</name>
<evidence type="ECO:0000313" key="4">
    <source>
        <dbReference type="Proteomes" id="UP000675379"/>
    </source>
</evidence>
<feature type="domain" description="Schlafen AlbA-2" evidence="1">
    <location>
        <begin position="19"/>
        <end position="139"/>
    </location>
</feature>
<evidence type="ECO:0000259" key="1">
    <source>
        <dbReference type="Pfam" id="PF04326"/>
    </source>
</evidence>
<dbReference type="Gene3D" id="3.30.565.60">
    <property type="match status" value="1"/>
</dbReference>
<dbReference type="InterPro" id="IPR049514">
    <property type="entry name" value="Fic-like_C"/>
</dbReference>
<dbReference type="Pfam" id="PF21247">
    <property type="entry name" value="Fic-like_C"/>
    <property type="match status" value="1"/>
</dbReference>
<proteinExistence type="predicted"/>
<dbReference type="InterPro" id="IPR007421">
    <property type="entry name" value="Schlafen_AlbA_2_dom"/>
</dbReference>
<feature type="domain" description="Filamentation induced by cAMP protein Fic-like C-terminal" evidence="2">
    <location>
        <begin position="419"/>
        <end position="473"/>
    </location>
</feature>
<dbReference type="AlphaFoldDB" id="A0A941CLW1"/>
<protein>
    <submittedName>
        <fullName evidence="3">DNA binding domain-containing protein</fullName>
    </submittedName>
</protein>
<dbReference type="RefSeq" id="WP_211799579.1">
    <property type="nucleotide sequence ID" value="NZ_JAGSCS010000002.1"/>
</dbReference>
<reference evidence="3" key="1">
    <citation type="submission" date="2021-04" db="EMBL/GenBank/DDBJ databases">
        <title>Proteiniclasticum sedimins sp. nov., an obligate anaerobic bacterium isolated from anaerobic sludge.</title>
        <authorList>
            <person name="Liu J."/>
        </authorList>
    </citation>
    <scope>NUCLEOTIDE SEQUENCE</scope>
    <source>
        <strain evidence="3">BAD-10</strain>
    </source>
</reference>
<evidence type="ECO:0000259" key="2">
    <source>
        <dbReference type="Pfam" id="PF21247"/>
    </source>
</evidence>
<comment type="caution">
    <text evidence="3">The sequence shown here is derived from an EMBL/GenBank/DDBJ whole genome shotgun (WGS) entry which is preliminary data.</text>
</comment>
<dbReference type="InterPro" id="IPR038461">
    <property type="entry name" value="Schlafen_AlbA_2_dom_sf"/>
</dbReference>
<dbReference type="Proteomes" id="UP000675379">
    <property type="component" value="Unassembled WGS sequence"/>
</dbReference>
<dbReference type="InterPro" id="IPR038475">
    <property type="entry name" value="RecG_C_sf"/>
</dbReference>
<dbReference type="Gene3D" id="3.30.950.30">
    <property type="entry name" value="Schlafen, AAA domain"/>
    <property type="match status" value="1"/>
</dbReference>
<sequence>MLEIELIQLVEKIQKEKCEKPSLELKKAYGGTPQKLYDTLSSFSNQSGGGTIVFGIDESADYEVVGVYDPQDLQKKICEQAEQMEPIVRPLFTIAEIQGKIVVSAEIAECDIFNKPCYYKGSGKWKGSYIRVGDGDQLMTEYEIYSFEAFKRRIHDEQRIVERSTRNHLKKDNITEYLLKVRRLKPNLIHMEDDRILETQGIIKNGQPTLTGLFLFGEYPQEFFPQLSITAVVVQGKEYGDLGDEGERFTDNQRIEGTISQMLEGSLNFVRRNMKTSTIISERGFRQDKTEYPVKAVREILLNALIHRDYSVHTESSPIRLVIYEDRLELENPGGLYGRLTLDSLGRVAADTRNPYLAGALEVMMDTENRFSGIPTIRAELKKAGMPEPVFYNHRGVFKVAFYKGIKESIHESTLTFQLLEFCKTPRSREELAERFNFSSIPYFIKTYVDPLIDQGLIQRTIQDKPRSKNQKFVTIQ</sequence>
<dbReference type="Pfam" id="PF04326">
    <property type="entry name" value="SLFN_AlbA_2"/>
    <property type="match status" value="1"/>
</dbReference>
<dbReference type="EMBL" id="JAGSCS010000002">
    <property type="protein sequence ID" value="MBR0575056.1"/>
    <property type="molecule type" value="Genomic_DNA"/>
</dbReference>
<dbReference type="Pfam" id="PF13749">
    <property type="entry name" value="HATPase_c_4"/>
    <property type="match status" value="1"/>
</dbReference>
<accession>A0A941CLW1</accession>